<dbReference type="EMBL" id="JAJTTC010000001">
    <property type="protein sequence ID" value="MCF0060457.1"/>
    <property type="molecule type" value="Genomic_DNA"/>
</dbReference>
<keyword evidence="1" id="KW-0472">Membrane</keyword>
<reference evidence="2" key="1">
    <citation type="submission" date="2021-12" db="EMBL/GenBank/DDBJ databases">
        <title>Novel species in genus Dyadobacter.</title>
        <authorList>
            <person name="Ma C."/>
        </authorList>
    </citation>
    <scope>NUCLEOTIDE SEQUENCE</scope>
    <source>
        <strain evidence="2">LJ419</strain>
    </source>
</reference>
<name>A0A9X1PFM5_9BACT</name>
<dbReference type="InterPro" id="IPR032593">
    <property type="entry name" value="DUF4907"/>
</dbReference>
<dbReference type="Proteomes" id="UP001139000">
    <property type="component" value="Unassembled WGS sequence"/>
</dbReference>
<feature type="transmembrane region" description="Helical" evidence="1">
    <location>
        <begin position="6"/>
        <end position="23"/>
    </location>
</feature>
<keyword evidence="1" id="KW-0812">Transmembrane</keyword>
<evidence type="ECO:0000313" key="2">
    <source>
        <dbReference type="EMBL" id="MCF0060457.1"/>
    </source>
</evidence>
<sequence>MKKKNFIDLAISIFALTAIYALFSQNEDKSHIMSPSQFSTEAFETDRGWGYRIRQDTTTVIEQRSVLHIAGNQGFQTKQQALVTAQLVKHKLDHGIFPPVLSRQELDSLGIRNQ</sequence>
<evidence type="ECO:0000256" key="1">
    <source>
        <dbReference type="SAM" id="Phobius"/>
    </source>
</evidence>
<gene>
    <name evidence="2" type="ORF">LXM26_03065</name>
</gene>
<organism evidence="2 3">
    <name type="scientific">Dyadobacter chenwenxiniae</name>
    <dbReference type="NCBI Taxonomy" id="2906456"/>
    <lineage>
        <taxon>Bacteria</taxon>
        <taxon>Pseudomonadati</taxon>
        <taxon>Bacteroidota</taxon>
        <taxon>Cytophagia</taxon>
        <taxon>Cytophagales</taxon>
        <taxon>Spirosomataceae</taxon>
        <taxon>Dyadobacter</taxon>
    </lineage>
</organism>
<keyword evidence="1" id="KW-1133">Transmembrane helix</keyword>
<protein>
    <submittedName>
        <fullName evidence="2">DUF4907 domain-containing protein</fullName>
    </submittedName>
</protein>
<dbReference type="AlphaFoldDB" id="A0A9X1PFM5"/>
<evidence type="ECO:0000313" key="3">
    <source>
        <dbReference type="Proteomes" id="UP001139000"/>
    </source>
</evidence>
<comment type="caution">
    <text evidence="2">The sequence shown here is derived from an EMBL/GenBank/DDBJ whole genome shotgun (WGS) entry which is preliminary data.</text>
</comment>
<dbReference type="Pfam" id="PF16250">
    <property type="entry name" value="DUF4907"/>
    <property type="match status" value="1"/>
</dbReference>
<dbReference type="RefSeq" id="WP_234653213.1">
    <property type="nucleotide sequence ID" value="NZ_CP094997.1"/>
</dbReference>
<keyword evidence="3" id="KW-1185">Reference proteome</keyword>
<proteinExistence type="predicted"/>
<accession>A0A9X1PFM5</accession>